<protein>
    <submittedName>
        <fullName evidence="1">Uncharacterized protein</fullName>
    </submittedName>
</protein>
<gene>
    <name evidence="1" type="ORF">LCGC14_2871630</name>
</gene>
<reference evidence="1" key="1">
    <citation type="journal article" date="2015" name="Nature">
        <title>Complex archaea that bridge the gap between prokaryotes and eukaryotes.</title>
        <authorList>
            <person name="Spang A."/>
            <person name="Saw J.H."/>
            <person name="Jorgensen S.L."/>
            <person name="Zaremba-Niedzwiedzka K."/>
            <person name="Martijn J."/>
            <person name="Lind A.E."/>
            <person name="van Eijk R."/>
            <person name="Schleper C."/>
            <person name="Guy L."/>
            <person name="Ettema T.J."/>
        </authorList>
    </citation>
    <scope>NUCLEOTIDE SEQUENCE</scope>
</reference>
<name>A0A0F8Y308_9ZZZZ</name>
<dbReference type="AlphaFoldDB" id="A0A0F8Y308"/>
<evidence type="ECO:0000313" key="1">
    <source>
        <dbReference type="EMBL" id="KKK75648.1"/>
    </source>
</evidence>
<organism evidence="1">
    <name type="scientific">marine sediment metagenome</name>
    <dbReference type="NCBI Taxonomy" id="412755"/>
    <lineage>
        <taxon>unclassified sequences</taxon>
        <taxon>metagenomes</taxon>
        <taxon>ecological metagenomes</taxon>
    </lineage>
</organism>
<dbReference type="EMBL" id="LAZR01055767">
    <property type="protein sequence ID" value="KKK75648.1"/>
    <property type="molecule type" value="Genomic_DNA"/>
</dbReference>
<comment type="caution">
    <text evidence="1">The sequence shown here is derived from an EMBL/GenBank/DDBJ whole genome shotgun (WGS) entry which is preliminary data.</text>
</comment>
<accession>A0A0F8Y308</accession>
<proteinExistence type="predicted"/>
<sequence>MLDNMSILLLTGPRAVHSPRCPVRPMSIPMVGAGRGGGDDPMDLEALRHEDPILRVLRAAQELRMADMMEAAVA</sequence>